<evidence type="ECO:0000256" key="1">
    <source>
        <dbReference type="SAM" id="MobiDB-lite"/>
    </source>
</evidence>
<sequence length="495" mass="54658">MASSSCDGSQCPSESCPTTSSSDTEMPSETPLTGEEAQRASEQQRLQSMLCEAIEEVLNVLNTEGLSVPQIQSIFSAGRLDPINSSVVGDQDVARDLSSRNLVVTGCESGVYEVQCQTCGARMSANSELWSLPGFAAYACIQRCDLSVLHPQLMIDQVREAATAAAEVRVFCRGFEPSKASTTHRYNLYSMSQARFPYRMVKLRDRLQSWSSTASTPELYGACERWSRQGLFLFQDQVCCVWCDKPPTLSRLKAANRSDPCDHTCDGLAPRAHLRISEVLGHGIVGRVPGDSSLASRLQSLSTLQISDINRKLPRELFDCDTRELGDMGLVFSGVSDLMICCKCLCLCAGLSVAGFRHSCPSERQAAQLIPMICKSGAEALGMDINLSPETCTSENEHLVYLTSKPQRKRIRAGGARKGLSPETRWLQLNHTWSYRPTRLQALSAGHWRTVELYNKHPALTKFLAAAGELRAFEAELEKQKQTKNSKEMSRLFFV</sequence>
<dbReference type="GeneID" id="14011253"/>
<organism evidence="2 3">
    <name type="scientific">Cyprinid herpesvirus 1</name>
    <dbReference type="NCBI Taxonomy" id="317858"/>
    <lineage>
        <taxon>Viruses</taxon>
        <taxon>Duplodnaviria</taxon>
        <taxon>Heunggongvirae</taxon>
        <taxon>Peploviricota</taxon>
        <taxon>Herviviricetes</taxon>
        <taxon>Herpesvirales</taxon>
        <taxon>Alloherpesviridae</taxon>
        <taxon>Cyvirus</taxon>
        <taxon>Cyvirus cyprinidallo1</taxon>
    </lineage>
</organism>
<keyword evidence="3" id="KW-1185">Reference proteome</keyword>
<dbReference type="OrthoDB" id="8702at10239"/>
<dbReference type="Proteomes" id="UP000118426">
    <property type="component" value="Segment"/>
</dbReference>
<proteinExistence type="predicted"/>
<name>K7PBD7_9VIRU</name>
<gene>
    <name evidence="2" type="ORF">CyHV1_ORF102</name>
</gene>
<dbReference type="RefSeq" id="YP_007003765.1">
    <property type="nucleotide sequence ID" value="NC_019491.1"/>
</dbReference>
<accession>K7PBD7</accession>
<feature type="region of interest" description="Disordered" evidence="1">
    <location>
        <begin position="1"/>
        <end position="41"/>
    </location>
</feature>
<evidence type="ECO:0000313" key="2">
    <source>
        <dbReference type="EMBL" id="AFJ20399.1"/>
    </source>
</evidence>
<dbReference type="KEGG" id="vg:14011253"/>
<dbReference type="EMBL" id="JQ815363">
    <property type="protein sequence ID" value="AFJ20399.1"/>
    <property type="molecule type" value="Genomic_DNA"/>
</dbReference>
<feature type="compositionally biased region" description="Low complexity" evidence="1">
    <location>
        <begin position="9"/>
        <end position="22"/>
    </location>
</feature>
<protein>
    <submittedName>
        <fullName evidence="2">Protein ORF102</fullName>
    </submittedName>
</protein>
<evidence type="ECO:0000313" key="3">
    <source>
        <dbReference type="Proteomes" id="UP000118426"/>
    </source>
</evidence>
<reference evidence="2 3" key="1">
    <citation type="journal article" date="2013" name="J. Virol.">
        <title>Comparative genomics of carp herpesviruses.</title>
        <authorList>
            <person name="Davison A.J."/>
            <person name="Kurobe T."/>
            <person name="Gatherer D."/>
            <person name="Cunningham C."/>
            <person name="Korf I."/>
            <person name="Fukuda H."/>
            <person name="Hedrick R.P."/>
            <person name="Waltzek T.B."/>
        </authorList>
    </citation>
    <scope>NUCLEOTIDE SEQUENCE [LARGE SCALE GENOMIC DNA]</scope>
    <source>
        <strain evidence="2">NG-J1</strain>
    </source>
</reference>